<dbReference type="PANTHER" id="PTHR35798">
    <property type="entry name" value="CELL DIVISION PROTEIN SEPF"/>
    <property type="match status" value="1"/>
</dbReference>
<keyword evidence="3 5" id="KW-0131">Cell cycle</keyword>
<dbReference type="HAMAP" id="MF_01197">
    <property type="entry name" value="SepF"/>
    <property type="match status" value="1"/>
</dbReference>
<evidence type="ECO:0000256" key="3">
    <source>
        <dbReference type="ARBA" id="ARBA00023306"/>
    </source>
</evidence>
<evidence type="ECO:0000256" key="5">
    <source>
        <dbReference type="HAMAP-Rule" id="MF_01197"/>
    </source>
</evidence>
<evidence type="ECO:0000313" key="7">
    <source>
        <dbReference type="EMBL" id="GGG21064.1"/>
    </source>
</evidence>
<dbReference type="Pfam" id="PF04472">
    <property type="entry name" value="SepF"/>
    <property type="match status" value="1"/>
</dbReference>
<dbReference type="Proteomes" id="UP000616608">
    <property type="component" value="Unassembled WGS sequence"/>
</dbReference>
<dbReference type="GO" id="GO:0043093">
    <property type="term" value="P:FtsZ-dependent cytokinesis"/>
    <property type="evidence" value="ECO:0007669"/>
    <property type="project" value="UniProtKB-UniRule"/>
</dbReference>
<protein>
    <recommendedName>
        <fullName evidence="5">Cell division protein SepF</fullName>
    </recommendedName>
</protein>
<dbReference type="InterPro" id="IPR007561">
    <property type="entry name" value="Cell_div_SepF/SepF-rel"/>
</dbReference>
<keyword evidence="1 5" id="KW-0132">Cell division</keyword>
<dbReference type="EMBL" id="BMJT01000004">
    <property type="protein sequence ID" value="GGG21064.1"/>
    <property type="molecule type" value="Genomic_DNA"/>
</dbReference>
<name>A0A917LGE8_9BACI</name>
<evidence type="ECO:0000256" key="4">
    <source>
        <dbReference type="ARBA" id="ARBA00044936"/>
    </source>
</evidence>
<accession>A0A917LGE8</accession>
<feature type="compositionally biased region" description="Low complexity" evidence="6">
    <location>
        <begin position="35"/>
        <end position="47"/>
    </location>
</feature>
<comment type="function">
    <text evidence="4 5">Cell division protein that is part of the divisome complex and is recruited early to the Z-ring. Probably stimulates Z-ring formation, perhaps through the cross-linking of FtsZ protofilaments. Its function overlaps with FtsA.</text>
</comment>
<comment type="similarity">
    <text evidence="5">Belongs to the SepF family.</text>
</comment>
<keyword evidence="8" id="KW-1185">Reference proteome</keyword>
<comment type="caution">
    <text evidence="7">The sequence shown here is derived from an EMBL/GenBank/DDBJ whole genome shotgun (WGS) entry which is preliminary data.</text>
</comment>
<evidence type="ECO:0000256" key="6">
    <source>
        <dbReference type="SAM" id="MobiDB-lite"/>
    </source>
</evidence>
<feature type="region of interest" description="Disordered" evidence="6">
    <location>
        <begin position="22"/>
        <end position="48"/>
    </location>
</feature>
<dbReference type="RefSeq" id="WP_188614358.1">
    <property type="nucleotide sequence ID" value="NZ_BMJT01000004.1"/>
</dbReference>
<gene>
    <name evidence="5 7" type="primary">sepF</name>
    <name evidence="7" type="ORF">GCM10007425_14410</name>
</gene>
<sequence>MSMKKKLKNFFYLEDQEALELDDNEQPVERVERVQQPPQKPTQQQVPIAKQSAKNVVQLQSVPSQTTKKERMVVIEPRSYEDMEVVGTHIKENRTVVINLHLVDYDQRKRIIDFLSGAVFVADAELKPISREVFLCSPFNVEVEGDIKQIIMNQMSE</sequence>
<reference evidence="7" key="1">
    <citation type="journal article" date="2014" name="Int. J. Syst. Evol. Microbiol.">
        <title>Complete genome sequence of Corynebacterium casei LMG S-19264T (=DSM 44701T), isolated from a smear-ripened cheese.</title>
        <authorList>
            <consortium name="US DOE Joint Genome Institute (JGI-PGF)"/>
            <person name="Walter F."/>
            <person name="Albersmeier A."/>
            <person name="Kalinowski J."/>
            <person name="Ruckert C."/>
        </authorList>
    </citation>
    <scope>NUCLEOTIDE SEQUENCE</scope>
    <source>
        <strain evidence="7">CGMCC 1.15760</strain>
    </source>
</reference>
<evidence type="ECO:0000256" key="2">
    <source>
        <dbReference type="ARBA" id="ARBA00023210"/>
    </source>
</evidence>
<dbReference type="PANTHER" id="PTHR35798:SF1">
    <property type="entry name" value="CELL DIVISION PROTEIN SEPF"/>
    <property type="match status" value="1"/>
</dbReference>
<organism evidence="7 8">
    <name type="scientific">Lysinibacillus alkalisoli</name>
    <dbReference type="NCBI Taxonomy" id="1911548"/>
    <lineage>
        <taxon>Bacteria</taxon>
        <taxon>Bacillati</taxon>
        <taxon>Bacillota</taxon>
        <taxon>Bacilli</taxon>
        <taxon>Bacillales</taxon>
        <taxon>Bacillaceae</taxon>
        <taxon>Lysinibacillus</taxon>
    </lineage>
</organism>
<dbReference type="InterPro" id="IPR038594">
    <property type="entry name" value="SepF-like_sf"/>
</dbReference>
<dbReference type="AlphaFoldDB" id="A0A917LGE8"/>
<comment type="subunit">
    <text evidence="5">Homodimer. Interacts with FtsZ.</text>
</comment>
<keyword evidence="5" id="KW-0963">Cytoplasm</keyword>
<comment type="subcellular location">
    <subcellularLocation>
        <location evidence="5">Cytoplasm</location>
    </subcellularLocation>
    <text evidence="5">Localizes to the division site, in a FtsZ-dependent manner.</text>
</comment>
<evidence type="ECO:0000256" key="1">
    <source>
        <dbReference type="ARBA" id="ARBA00022618"/>
    </source>
</evidence>
<evidence type="ECO:0000313" key="8">
    <source>
        <dbReference type="Proteomes" id="UP000616608"/>
    </source>
</evidence>
<dbReference type="InterPro" id="IPR023052">
    <property type="entry name" value="Cell_div_SepF"/>
</dbReference>
<dbReference type="Gene3D" id="3.30.110.150">
    <property type="entry name" value="SepF-like protein"/>
    <property type="match status" value="1"/>
</dbReference>
<dbReference type="GO" id="GO:0005737">
    <property type="term" value="C:cytoplasm"/>
    <property type="evidence" value="ECO:0007669"/>
    <property type="project" value="UniProtKB-SubCell"/>
</dbReference>
<dbReference type="GO" id="GO:0000917">
    <property type="term" value="P:division septum assembly"/>
    <property type="evidence" value="ECO:0007669"/>
    <property type="project" value="UniProtKB-KW"/>
</dbReference>
<keyword evidence="2 5" id="KW-0717">Septation</keyword>
<reference evidence="7" key="2">
    <citation type="submission" date="2020-09" db="EMBL/GenBank/DDBJ databases">
        <authorList>
            <person name="Sun Q."/>
            <person name="Zhou Y."/>
        </authorList>
    </citation>
    <scope>NUCLEOTIDE SEQUENCE</scope>
    <source>
        <strain evidence="7">CGMCC 1.15760</strain>
    </source>
</reference>
<proteinExistence type="inferred from homology"/>